<name>A0ABM0JA71_APLCA</name>
<gene>
    <name evidence="16" type="primary">LOC101846614</name>
</gene>
<proteinExistence type="inferred from homology"/>
<dbReference type="GeneID" id="101846614"/>
<dbReference type="PRINTS" id="PR01609">
    <property type="entry name" value="CD36FAMILY"/>
</dbReference>
<keyword evidence="4" id="KW-1003">Cell membrane</keyword>
<feature type="compositionally biased region" description="Low complexity" evidence="13">
    <location>
        <begin position="136"/>
        <end position="179"/>
    </location>
</feature>
<dbReference type="SUPFAM" id="SSF48371">
    <property type="entry name" value="ARM repeat"/>
    <property type="match status" value="1"/>
</dbReference>
<keyword evidence="8" id="KW-1015">Disulfide bond</keyword>
<keyword evidence="10" id="KW-0325">Glycoprotein</keyword>
<keyword evidence="6 14" id="KW-1133">Transmembrane helix</keyword>
<keyword evidence="5 14" id="KW-0812">Transmembrane</keyword>
<dbReference type="PANTHER" id="PTHR11923:SF110">
    <property type="entry name" value="SCAVENGER RECEPTOR CLASS B MEMBER 1"/>
    <property type="match status" value="1"/>
</dbReference>
<feature type="compositionally biased region" description="Low complexity" evidence="13">
    <location>
        <begin position="294"/>
        <end position="306"/>
    </location>
</feature>
<reference evidence="16" key="1">
    <citation type="submission" date="2025-08" db="UniProtKB">
        <authorList>
            <consortium name="RefSeq"/>
        </authorList>
    </citation>
    <scope>IDENTIFICATION</scope>
</reference>
<accession>A0ABM0JA71</accession>
<evidence type="ECO:0000256" key="6">
    <source>
        <dbReference type="ARBA" id="ARBA00022989"/>
    </source>
</evidence>
<keyword evidence="7 14" id="KW-0472">Membrane</keyword>
<evidence type="ECO:0000256" key="2">
    <source>
        <dbReference type="ARBA" id="ARBA00004651"/>
    </source>
</evidence>
<evidence type="ECO:0000256" key="7">
    <source>
        <dbReference type="ARBA" id="ARBA00023136"/>
    </source>
</evidence>
<feature type="region of interest" description="Disordered" evidence="13">
    <location>
        <begin position="1"/>
        <end position="265"/>
    </location>
</feature>
<organism evidence="15 16">
    <name type="scientific">Aplysia californica</name>
    <name type="common">California sea hare</name>
    <dbReference type="NCBI Taxonomy" id="6500"/>
    <lineage>
        <taxon>Eukaryota</taxon>
        <taxon>Metazoa</taxon>
        <taxon>Spiralia</taxon>
        <taxon>Lophotrochozoa</taxon>
        <taxon>Mollusca</taxon>
        <taxon>Gastropoda</taxon>
        <taxon>Heterobranchia</taxon>
        <taxon>Euthyneura</taxon>
        <taxon>Tectipleura</taxon>
        <taxon>Aplysiida</taxon>
        <taxon>Aplysioidea</taxon>
        <taxon>Aplysiidae</taxon>
        <taxon>Aplysia</taxon>
    </lineage>
</organism>
<feature type="region of interest" description="Disordered" evidence="13">
    <location>
        <begin position="678"/>
        <end position="762"/>
    </location>
</feature>
<keyword evidence="9" id="KW-0675">Receptor</keyword>
<dbReference type="Proteomes" id="UP000694888">
    <property type="component" value="Unplaced"/>
</dbReference>
<evidence type="ECO:0000313" key="16">
    <source>
        <dbReference type="RefSeq" id="XP_005089008.2"/>
    </source>
</evidence>
<comment type="similarity">
    <text evidence="3">Belongs to the CD36 family.</text>
</comment>
<evidence type="ECO:0000256" key="4">
    <source>
        <dbReference type="ARBA" id="ARBA00022475"/>
    </source>
</evidence>
<dbReference type="InterPro" id="IPR002159">
    <property type="entry name" value="CD36_fam"/>
</dbReference>
<feature type="compositionally biased region" description="Polar residues" evidence="13">
    <location>
        <begin position="187"/>
        <end position="201"/>
    </location>
</feature>
<dbReference type="Pfam" id="PF01130">
    <property type="entry name" value="CD36"/>
    <property type="match status" value="1"/>
</dbReference>
<keyword evidence="15" id="KW-1185">Reference proteome</keyword>
<evidence type="ECO:0000256" key="9">
    <source>
        <dbReference type="ARBA" id="ARBA00023170"/>
    </source>
</evidence>
<evidence type="ECO:0000256" key="3">
    <source>
        <dbReference type="ARBA" id="ARBA00010532"/>
    </source>
</evidence>
<evidence type="ECO:0000313" key="15">
    <source>
        <dbReference type="Proteomes" id="UP000694888"/>
    </source>
</evidence>
<evidence type="ECO:0000256" key="8">
    <source>
        <dbReference type="ARBA" id="ARBA00023157"/>
    </source>
</evidence>
<sequence length="910" mass="99052">MADSNPSHNDPGNKEDSPQGSGSPDKLPDPSSASQGSPTNPQNAPNSENASPNSQAAANSQRAPVKEKQSSPKGQGSPKDEVKTKGDGGSPEDGNEAKRSQGSSKGSSPESRNEASKTHKSSKGNSPESQNETKKSPGSTKGSSPQSQNEAKKSPGSSKGSSPQSQNEAKKSSGSSKGSSPERRQGSPRNQSVSTTGGQRSSARDNKGTVGGEKASPSSENGSGNGSRGESRTSHRSAAQQLRRKSPDYGATADRSDYVAHPPSDDIEPLLQAEVVRVDSPRDSPPYQAWGMRSSSAPLDKASSSKGSLDTIEAGSRRHRKKECRYANLPCMCVKSTFCSVGVTIIMVLSVALLLCIQFLILPTLKSRIIQSLTLRNTTSEAWANPKAETWVSCYFFNVTNAAHISGRDRSVRLNEMGPYVYRVKVEKTDITWNDDNGTVSFRETFTFHFDPEKSAGSEDDVITTVDVPTAMVHTLAGVGSDAVDALFSLDGQTFLTRTVRELLWGYESEVLHTIERKLKKVDVFHLLTDVISNIPTTFGYFSGQNNTAGPMLNVYTGAKDFRKFNQVHSWNNYRKLPYWSSKQANKIRGTDGSMFSPFPNKNSKLTLFSSQLYRAFDLKFKKSLSEKGIGCLRYVVPNSQFSNTTMAGNITASFLSDAADAADDGFSHLIDGSKELGKQNNFIPSKAHGTRTEEDGLWSDKVTKINKNDKDDNEENDDEDDEDDEEKEEEDEDEDEDEDDDEDDDDDDDDDESEGKRGGFCVPKCLPNGVYSLESVSDGAPLYVSLPHFLGADPVYSHSIEGLSPSEAAHRPFFDVDDVTGVPLSQQRRHQLNARLPGYSGDELGTFVPLFWVDSGNKLDDESVSKIKTAHMTYRALQTLLLFALGLAVVSWVFIIAIIVSRNCSKKEC</sequence>
<feature type="compositionally biased region" description="Low complexity" evidence="13">
    <location>
        <begin position="100"/>
        <end position="110"/>
    </location>
</feature>
<feature type="compositionally biased region" description="Basic and acidic residues" evidence="13">
    <location>
        <begin position="702"/>
        <end position="711"/>
    </location>
</feature>
<dbReference type="PANTHER" id="PTHR11923">
    <property type="entry name" value="SCAVENGER RECEPTOR CLASS B TYPE-1 SR-B1"/>
    <property type="match status" value="1"/>
</dbReference>
<evidence type="ECO:0000256" key="12">
    <source>
        <dbReference type="ARBA" id="ARBA00042244"/>
    </source>
</evidence>
<feature type="compositionally biased region" description="Low complexity" evidence="13">
    <location>
        <begin position="40"/>
        <end position="63"/>
    </location>
</feature>
<evidence type="ECO:0000256" key="14">
    <source>
        <dbReference type="SAM" id="Phobius"/>
    </source>
</evidence>
<protein>
    <recommendedName>
        <fullName evidence="11">Scavenger receptor class B member 1</fullName>
    </recommendedName>
    <alternativeName>
        <fullName evidence="12">SR-BI</fullName>
    </alternativeName>
</protein>
<evidence type="ECO:0000256" key="11">
    <source>
        <dbReference type="ARBA" id="ARBA00040821"/>
    </source>
</evidence>
<evidence type="ECO:0000256" key="13">
    <source>
        <dbReference type="SAM" id="MobiDB-lite"/>
    </source>
</evidence>
<dbReference type="RefSeq" id="XP_005089008.2">
    <property type="nucleotide sequence ID" value="XM_005088951.3"/>
</dbReference>
<evidence type="ECO:0000256" key="10">
    <source>
        <dbReference type="ARBA" id="ARBA00023180"/>
    </source>
</evidence>
<feature type="transmembrane region" description="Helical" evidence="14">
    <location>
        <begin position="881"/>
        <end position="901"/>
    </location>
</feature>
<evidence type="ECO:0000256" key="1">
    <source>
        <dbReference type="ARBA" id="ARBA00004189"/>
    </source>
</evidence>
<feature type="compositionally biased region" description="Acidic residues" evidence="13">
    <location>
        <begin position="712"/>
        <end position="754"/>
    </location>
</feature>
<feature type="compositionally biased region" description="Polar residues" evidence="13">
    <location>
        <begin position="1"/>
        <end position="10"/>
    </location>
</feature>
<dbReference type="InterPro" id="IPR016024">
    <property type="entry name" value="ARM-type_fold"/>
</dbReference>
<evidence type="ECO:0000256" key="5">
    <source>
        <dbReference type="ARBA" id="ARBA00022692"/>
    </source>
</evidence>
<comment type="subcellular location">
    <subcellularLocation>
        <location evidence="2">Cell membrane</location>
        <topology evidence="2">Multi-pass membrane protein</topology>
    </subcellularLocation>
    <subcellularLocation>
        <location evidence="1">Membrane</location>
        <location evidence="1">Caveola</location>
        <topology evidence="1">Multi-pass membrane protein</topology>
    </subcellularLocation>
</comment>
<feature type="region of interest" description="Disordered" evidence="13">
    <location>
        <begin position="281"/>
        <end position="314"/>
    </location>
</feature>
<feature type="transmembrane region" description="Helical" evidence="14">
    <location>
        <begin position="341"/>
        <end position="362"/>
    </location>
</feature>